<evidence type="ECO:0000256" key="1">
    <source>
        <dbReference type="SAM" id="MobiDB-lite"/>
    </source>
</evidence>
<dbReference type="CDD" id="cd01214">
    <property type="entry name" value="PTB_FAM43A"/>
    <property type="match status" value="1"/>
</dbReference>
<feature type="domain" description="PID" evidence="2">
    <location>
        <begin position="28"/>
        <end position="164"/>
    </location>
</feature>
<dbReference type="InterPro" id="IPR051133">
    <property type="entry name" value="Adapter_Engulfment-Domain"/>
</dbReference>
<feature type="compositionally biased region" description="Basic and acidic residues" evidence="1">
    <location>
        <begin position="297"/>
        <end position="307"/>
    </location>
</feature>
<dbReference type="SMART" id="SM00462">
    <property type="entry name" value="PTB"/>
    <property type="match status" value="1"/>
</dbReference>
<evidence type="ECO:0000313" key="4">
    <source>
        <dbReference type="RefSeq" id="XP_013775351.1"/>
    </source>
</evidence>
<evidence type="ECO:0000313" key="3">
    <source>
        <dbReference type="Proteomes" id="UP000694941"/>
    </source>
</evidence>
<dbReference type="Proteomes" id="UP000694941">
    <property type="component" value="Unplaced"/>
</dbReference>
<dbReference type="InterPro" id="IPR033930">
    <property type="entry name" value="FAM43A/B_PTB"/>
</dbReference>
<evidence type="ECO:0000259" key="2">
    <source>
        <dbReference type="SMART" id="SM00462"/>
    </source>
</evidence>
<feature type="region of interest" description="Disordered" evidence="1">
    <location>
        <begin position="276"/>
        <end position="307"/>
    </location>
</feature>
<dbReference type="SUPFAM" id="SSF50729">
    <property type="entry name" value="PH domain-like"/>
    <property type="match status" value="1"/>
</dbReference>
<dbReference type="Gene3D" id="2.30.29.30">
    <property type="entry name" value="Pleckstrin-homology domain (PH domain)/Phosphotyrosine-binding domain (PTB)"/>
    <property type="match status" value="1"/>
</dbReference>
<reference evidence="4" key="1">
    <citation type="submission" date="2025-08" db="UniProtKB">
        <authorList>
            <consortium name="RefSeq"/>
        </authorList>
    </citation>
    <scope>IDENTIFICATION</scope>
    <source>
        <tissue evidence="4">Muscle</tissue>
    </source>
</reference>
<keyword evidence="3" id="KW-1185">Reference proteome</keyword>
<organism evidence="3 4">
    <name type="scientific">Limulus polyphemus</name>
    <name type="common">Atlantic horseshoe crab</name>
    <dbReference type="NCBI Taxonomy" id="6850"/>
    <lineage>
        <taxon>Eukaryota</taxon>
        <taxon>Metazoa</taxon>
        <taxon>Ecdysozoa</taxon>
        <taxon>Arthropoda</taxon>
        <taxon>Chelicerata</taxon>
        <taxon>Merostomata</taxon>
        <taxon>Xiphosura</taxon>
        <taxon>Limulidae</taxon>
        <taxon>Limulus</taxon>
    </lineage>
</organism>
<gene>
    <name evidence="4" type="primary">LOC106460209</name>
</gene>
<dbReference type="PANTHER" id="PTHR11232:SF2">
    <property type="entry name" value="FI05246P"/>
    <property type="match status" value="1"/>
</dbReference>
<dbReference type="GeneID" id="106460209"/>
<dbReference type="InterPro" id="IPR006020">
    <property type="entry name" value="PTB/PI_dom"/>
</dbReference>
<name>A0ABM1B5Q2_LIMPO</name>
<protein>
    <submittedName>
        <fullName evidence="4">Protein FAM43A-like</fullName>
    </submittedName>
</protein>
<dbReference type="PANTHER" id="PTHR11232">
    <property type="entry name" value="PHOSPHOTYROSINE INTERACTION DOMAIN-CONTAINING FAMILY MEMBER"/>
    <property type="match status" value="1"/>
</dbReference>
<dbReference type="Pfam" id="PF14719">
    <property type="entry name" value="PID_2"/>
    <property type="match status" value="1"/>
</dbReference>
<dbReference type="InterPro" id="IPR011993">
    <property type="entry name" value="PH-like_dom_sf"/>
</dbReference>
<proteinExistence type="predicted"/>
<accession>A0ABM1B5Q2</accession>
<dbReference type="RefSeq" id="XP_013775351.1">
    <property type="nucleotide sequence ID" value="XM_013919897.2"/>
</dbReference>
<sequence length="307" mass="35477">MSIQLPFSKPHIKMKLKFWNKRSISITEYDPVYKVMYLGNVVTPWLKGESCVDMALATLWKNYCSNVKQDIHMTLTVCNSGLKAVTGEHGLTEYWANRITYCTAHPHYPRVFCWVYRHESRRLKHELRCHAVLIGKEDKAWTIVSQLNQRLTAALQEFRREKLRRQKARLSVANSLSVLPTVPRRKQMLITGISNFRPPLERARSAPKLTSIEELEEEEEDSEFEEDFVSDSVISDHGSALYIRMDEVDYIPDHCLSPLQLNDSYMEDVISKVQGSESFDISKGEDSDNISAESGYSEERDTSVEKY</sequence>